<keyword evidence="2" id="KW-1185">Reference proteome</keyword>
<reference evidence="1" key="1">
    <citation type="journal article" date="2020" name="Stud. Mycol.">
        <title>101 Dothideomycetes genomes: a test case for predicting lifestyles and emergence of pathogens.</title>
        <authorList>
            <person name="Haridas S."/>
            <person name="Albert R."/>
            <person name="Binder M."/>
            <person name="Bloem J."/>
            <person name="Labutti K."/>
            <person name="Salamov A."/>
            <person name="Andreopoulos B."/>
            <person name="Baker S."/>
            <person name="Barry K."/>
            <person name="Bills G."/>
            <person name="Bluhm B."/>
            <person name="Cannon C."/>
            <person name="Castanera R."/>
            <person name="Culley D."/>
            <person name="Daum C."/>
            <person name="Ezra D."/>
            <person name="Gonzalez J."/>
            <person name="Henrissat B."/>
            <person name="Kuo A."/>
            <person name="Liang C."/>
            <person name="Lipzen A."/>
            <person name="Lutzoni F."/>
            <person name="Magnuson J."/>
            <person name="Mondo S."/>
            <person name="Nolan M."/>
            <person name="Ohm R."/>
            <person name="Pangilinan J."/>
            <person name="Park H.-J."/>
            <person name="Ramirez L."/>
            <person name="Alfaro M."/>
            <person name="Sun H."/>
            <person name="Tritt A."/>
            <person name="Yoshinaga Y."/>
            <person name="Zwiers L.-H."/>
            <person name="Turgeon B."/>
            <person name="Goodwin S."/>
            <person name="Spatafora J."/>
            <person name="Crous P."/>
            <person name="Grigoriev I."/>
        </authorList>
    </citation>
    <scope>NUCLEOTIDE SEQUENCE</scope>
    <source>
        <strain evidence="1">CBS 116435</strain>
    </source>
</reference>
<comment type="caution">
    <text evidence="1">The sequence shown here is derived from an EMBL/GenBank/DDBJ whole genome shotgun (WGS) entry which is preliminary data.</text>
</comment>
<protein>
    <submittedName>
        <fullName evidence="1">Uncharacterized protein</fullName>
    </submittedName>
</protein>
<evidence type="ECO:0000313" key="2">
    <source>
        <dbReference type="Proteomes" id="UP000799441"/>
    </source>
</evidence>
<gene>
    <name evidence="1" type="ORF">K431DRAFT_33022</name>
</gene>
<sequence>MRSFLSQDSTFCRRSSANALDIRPERSLPNQITAAAIISIDPSTQSCGPSGSTTTSECAPASAAAPAIAESFRTFNIDTFGEQAALLSLMLYESASFEYSRNHFPAPGTPGQGTRNMQSPAFNEQYSGYLAEQGLAKDGAGTPTQLSFDELVASDRWSFGSAAWFLQTQCGDSIRQGLASGSRAGWDAYLTTCVGTTSTDDRAAIWQKVIGLGGW</sequence>
<proteinExistence type="predicted"/>
<dbReference type="Proteomes" id="UP000799441">
    <property type="component" value="Unassembled WGS sequence"/>
</dbReference>
<organism evidence="1 2">
    <name type="scientific">Polychaeton citri CBS 116435</name>
    <dbReference type="NCBI Taxonomy" id="1314669"/>
    <lineage>
        <taxon>Eukaryota</taxon>
        <taxon>Fungi</taxon>
        <taxon>Dikarya</taxon>
        <taxon>Ascomycota</taxon>
        <taxon>Pezizomycotina</taxon>
        <taxon>Dothideomycetes</taxon>
        <taxon>Dothideomycetidae</taxon>
        <taxon>Capnodiales</taxon>
        <taxon>Capnodiaceae</taxon>
        <taxon>Polychaeton</taxon>
    </lineage>
</organism>
<name>A0A9P4QBG0_9PEZI</name>
<accession>A0A9P4QBG0</accession>
<evidence type="ECO:0000313" key="1">
    <source>
        <dbReference type="EMBL" id="KAF2723110.1"/>
    </source>
</evidence>
<dbReference type="OrthoDB" id="2349272at2759"/>
<dbReference type="AlphaFoldDB" id="A0A9P4QBG0"/>
<dbReference type="EMBL" id="MU003778">
    <property type="protein sequence ID" value="KAF2723110.1"/>
    <property type="molecule type" value="Genomic_DNA"/>
</dbReference>